<proteinExistence type="predicted"/>
<sequence length="58" mass="6724">MKLEITKKSFKLETKNTKELIILSVLVITTILVIVLIYLQGHLNECLSMYSLWSQITK</sequence>
<keyword evidence="1" id="KW-1133">Transmembrane helix</keyword>
<gene>
    <name evidence="2" type="ORF">HELGO_WM46792</name>
</gene>
<evidence type="ECO:0000313" key="2">
    <source>
        <dbReference type="EMBL" id="CAA6819686.1"/>
    </source>
</evidence>
<accession>A0A6S6TX07</accession>
<keyword evidence="1" id="KW-0812">Transmembrane</keyword>
<dbReference type="AlphaFoldDB" id="A0A6S6TX07"/>
<name>A0A6S6TX07_9BACT</name>
<evidence type="ECO:0000256" key="1">
    <source>
        <dbReference type="SAM" id="Phobius"/>
    </source>
</evidence>
<dbReference type="EMBL" id="CACVAZ010000125">
    <property type="protein sequence ID" value="CAA6819686.1"/>
    <property type="molecule type" value="Genomic_DNA"/>
</dbReference>
<feature type="transmembrane region" description="Helical" evidence="1">
    <location>
        <begin position="20"/>
        <end position="39"/>
    </location>
</feature>
<organism evidence="2">
    <name type="scientific">uncultured Sulfurovum sp</name>
    <dbReference type="NCBI Taxonomy" id="269237"/>
    <lineage>
        <taxon>Bacteria</taxon>
        <taxon>Pseudomonadati</taxon>
        <taxon>Campylobacterota</taxon>
        <taxon>Epsilonproteobacteria</taxon>
        <taxon>Campylobacterales</taxon>
        <taxon>Sulfurovaceae</taxon>
        <taxon>Sulfurovum</taxon>
        <taxon>environmental samples</taxon>
    </lineage>
</organism>
<reference evidence="2" key="1">
    <citation type="submission" date="2020-01" db="EMBL/GenBank/DDBJ databases">
        <authorList>
            <person name="Meier V. D."/>
            <person name="Meier V D."/>
        </authorList>
    </citation>
    <scope>NUCLEOTIDE SEQUENCE</scope>
    <source>
        <strain evidence="2">HLG_WM_MAG_02</strain>
    </source>
</reference>
<keyword evidence="1" id="KW-0472">Membrane</keyword>
<protein>
    <submittedName>
        <fullName evidence="2">Uncharacterized protein</fullName>
    </submittedName>
</protein>